<evidence type="ECO:0000313" key="1">
    <source>
        <dbReference type="EMBL" id="KAI5326390.1"/>
    </source>
</evidence>
<dbReference type="Proteomes" id="UP001054821">
    <property type="component" value="Chromosome 6"/>
</dbReference>
<proteinExistence type="predicted"/>
<protein>
    <submittedName>
        <fullName evidence="1">Uncharacterized protein</fullName>
    </submittedName>
</protein>
<reference evidence="1 2" key="1">
    <citation type="journal article" date="2022" name="G3 (Bethesda)">
        <title>Whole-genome sequence and methylome profiling of the almond [Prunus dulcis (Mill.) D.A. Webb] cultivar 'Nonpareil'.</title>
        <authorList>
            <person name="D'Amico-Willman K.M."/>
            <person name="Ouma W.Z."/>
            <person name="Meulia T."/>
            <person name="Sideli G.M."/>
            <person name="Gradziel T.M."/>
            <person name="Fresnedo-Ramirez J."/>
        </authorList>
    </citation>
    <scope>NUCLEOTIDE SEQUENCE [LARGE SCALE GENOMIC DNA]</scope>
    <source>
        <strain evidence="1">Clone GOH B32 T37-40</strain>
    </source>
</reference>
<sequence length="87" mass="9653">MTFRSLPVSSPPLISPSPGVRLSLRSYRQLRAPRSTCQVTILTLDPTNVPDQSRSSIPVRSLTPSWSLNNLPNPPVHLLLVQSHCNR</sequence>
<evidence type="ECO:0000313" key="2">
    <source>
        <dbReference type="Proteomes" id="UP001054821"/>
    </source>
</evidence>
<organism evidence="1 2">
    <name type="scientific">Prunus dulcis</name>
    <name type="common">Almond</name>
    <name type="synonym">Amygdalus dulcis</name>
    <dbReference type="NCBI Taxonomy" id="3755"/>
    <lineage>
        <taxon>Eukaryota</taxon>
        <taxon>Viridiplantae</taxon>
        <taxon>Streptophyta</taxon>
        <taxon>Embryophyta</taxon>
        <taxon>Tracheophyta</taxon>
        <taxon>Spermatophyta</taxon>
        <taxon>Magnoliopsida</taxon>
        <taxon>eudicotyledons</taxon>
        <taxon>Gunneridae</taxon>
        <taxon>Pentapetalae</taxon>
        <taxon>rosids</taxon>
        <taxon>fabids</taxon>
        <taxon>Rosales</taxon>
        <taxon>Rosaceae</taxon>
        <taxon>Amygdaloideae</taxon>
        <taxon>Amygdaleae</taxon>
        <taxon>Prunus</taxon>
    </lineage>
</organism>
<dbReference type="EMBL" id="JAJFAZ020000006">
    <property type="protein sequence ID" value="KAI5326390.1"/>
    <property type="molecule type" value="Genomic_DNA"/>
</dbReference>
<name>A0AAD4VJR3_PRUDU</name>
<gene>
    <name evidence="1" type="ORF">L3X38_035464</name>
</gene>
<accession>A0AAD4VJR3</accession>
<dbReference type="AlphaFoldDB" id="A0AAD4VJR3"/>
<comment type="caution">
    <text evidence="1">The sequence shown here is derived from an EMBL/GenBank/DDBJ whole genome shotgun (WGS) entry which is preliminary data.</text>
</comment>
<keyword evidence="2" id="KW-1185">Reference proteome</keyword>